<feature type="signal peptide" evidence="9">
    <location>
        <begin position="1"/>
        <end position="25"/>
    </location>
</feature>
<evidence type="ECO:0008006" key="12">
    <source>
        <dbReference type="Google" id="ProtNLM"/>
    </source>
</evidence>
<feature type="transmembrane region" description="Helical" evidence="8">
    <location>
        <begin position="364"/>
        <end position="388"/>
    </location>
</feature>
<organism evidence="10 11">
    <name type="scientific">Coptotermes formosanus</name>
    <name type="common">Formosan subterranean termite</name>
    <dbReference type="NCBI Taxonomy" id="36987"/>
    <lineage>
        <taxon>Eukaryota</taxon>
        <taxon>Metazoa</taxon>
        <taxon>Ecdysozoa</taxon>
        <taxon>Arthropoda</taxon>
        <taxon>Hexapoda</taxon>
        <taxon>Insecta</taxon>
        <taxon>Pterygota</taxon>
        <taxon>Neoptera</taxon>
        <taxon>Polyneoptera</taxon>
        <taxon>Dictyoptera</taxon>
        <taxon>Blattodea</taxon>
        <taxon>Blattoidea</taxon>
        <taxon>Termitoidae</taxon>
        <taxon>Rhinotermitidae</taxon>
        <taxon>Coptotermes</taxon>
    </lineage>
</organism>
<keyword evidence="3 8" id="KW-0812">Transmembrane</keyword>
<feature type="transmembrane region" description="Helical" evidence="8">
    <location>
        <begin position="632"/>
        <end position="656"/>
    </location>
</feature>
<protein>
    <recommendedName>
        <fullName evidence="12">Ionotropic glutamate receptor L-glutamate and glycine-binding domain-containing protein</fullName>
    </recommendedName>
</protein>
<evidence type="ECO:0000256" key="3">
    <source>
        <dbReference type="ARBA" id="ARBA00022692"/>
    </source>
</evidence>
<keyword evidence="2" id="KW-1003">Cell membrane</keyword>
<keyword evidence="6" id="KW-0675">Receptor</keyword>
<evidence type="ECO:0000256" key="1">
    <source>
        <dbReference type="ARBA" id="ARBA00004651"/>
    </source>
</evidence>
<dbReference type="OrthoDB" id="8195814at2759"/>
<proteinExistence type="predicted"/>
<dbReference type="AlphaFoldDB" id="A0A6L2PHV3"/>
<gene>
    <name evidence="10" type="ORF">Cfor_05045</name>
</gene>
<keyword evidence="5 8" id="KW-0472">Membrane</keyword>
<comment type="subcellular location">
    <subcellularLocation>
        <location evidence="1">Cell membrane</location>
        <topology evidence="1">Multi-pass membrane protein</topology>
    </subcellularLocation>
</comment>
<accession>A0A6L2PHV3</accession>
<evidence type="ECO:0000313" key="11">
    <source>
        <dbReference type="Proteomes" id="UP000502823"/>
    </source>
</evidence>
<evidence type="ECO:0000256" key="6">
    <source>
        <dbReference type="ARBA" id="ARBA00023170"/>
    </source>
</evidence>
<evidence type="ECO:0000256" key="2">
    <source>
        <dbReference type="ARBA" id="ARBA00022475"/>
    </source>
</evidence>
<dbReference type="GO" id="GO:0005886">
    <property type="term" value="C:plasma membrane"/>
    <property type="evidence" value="ECO:0007669"/>
    <property type="project" value="UniProtKB-SubCell"/>
</dbReference>
<evidence type="ECO:0000256" key="9">
    <source>
        <dbReference type="SAM" id="SignalP"/>
    </source>
</evidence>
<evidence type="ECO:0000313" key="10">
    <source>
        <dbReference type="EMBL" id="GFG31020.1"/>
    </source>
</evidence>
<evidence type="ECO:0000256" key="5">
    <source>
        <dbReference type="ARBA" id="ARBA00023136"/>
    </source>
</evidence>
<keyword evidence="4 8" id="KW-1133">Transmembrane helix</keyword>
<evidence type="ECO:0000256" key="7">
    <source>
        <dbReference type="ARBA" id="ARBA00023180"/>
    </source>
</evidence>
<keyword evidence="11" id="KW-1185">Reference proteome</keyword>
<dbReference type="PANTHER" id="PTHR42643">
    <property type="entry name" value="IONOTROPIC RECEPTOR 20A-RELATED"/>
    <property type="match status" value="1"/>
</dbReference>
<dbReference type="Gene3D" id="3.40.190.10">
    <property type="entry name" value="Periplasmic binding protein-like II"/>
    <property type="match status" value="1"/>
</dbReference>
<feature type="transmembrane region" description="Helical" evidence="8">
    <location>
        <begin position="439"/>
        <end position="461"/>
    </location>
</feature>
<dbReference type="EMBL" id="BLKM01004305">
    <property type="protein sequence ID" value="GFG31020.1"/>
    <property type="molecule type" value="Genomic_DNA"/>
</dbReference>
<name>A0A6L2PHV3_COPFO</name>
<sequence>MLVMYHLISVTLILTICHQNRLTAAENYLSRIERSWISLDVSSDFCSWHNFWNISPRHFYAARTVFIIVLSSSGIRLQTENLAKLLTGINNILNIPIILFDDTVGSSAYDVRRNMFLSDVRFNSSYAFLIVSEHVSGVFKYTETSVRLWRRDVSLLILIIQRESGHSSDKTLLNVQYSDLFKNLWIQHQTNKVFLFVKLFNKCQDEIWYYDPFVEGNDSERGQVYKLKFTGAIDRYFLKGVSNLRGYSLHVSMFPSPITAIEEVVNNTEYNSSSKYRGRDGLVLKELAKHMNFTPNMVRPDSNNSFEFSDGSLTGPLKYIANGDVDIAMNSVFMKVFHSVDIEYVTPVTHFGKICVLVPRAPKIPVWMLLFRCLSVTLWTTLIGTYIVSTICWHMLTKRSFIRQSHRDVHWATSLTDVLNIFMPTCFAKIFSLRNQSERIFVASCMFSSIVITSAWQGALFDRLKNPIYYKDIDTLEELDESGLPIFTMEEILYDIFDRIDTPTTRQLSKRFRVTNFPHSFDLIQQLADHRNFALLLSLIEIETLLDTYPINTHLLHCVQECPMIYFSSYMVPRGSSYLKDINTIVGRLFEGGLIRKWYYDAIYETCLPIRLRSANRGIGDFKQKRFSLNDLLIAFMVLIFGLGLGALVLLMEFFLCKCQHLARRIM</sequence>
<dbReference type="SUPFAM" id="SSF53850">
    <property type="entry name" value="Periplasmic binding protein-like II"/>
    <property type="match status" value="1"/>
</dbReference>
<dbReference type="InParanoid" id="A0A6L2PHV3"/>
<feature type="chain" id="PRO_5026959460" description="Ionotropic glutamate receptor L-glutamate and glycine-binding domain-containing protein" evidence="9">
    <location>
        <begin position="26"/>
        <end position="667"/>
    </location>
</feature>
<evidence type="ECO:0000256" key="4">
    <source>
        <dbReference type="ARBA" id="ARBA00022989"/>
    </source>
</evidence>
<keyword evidence="7" id="KW-0325">Glycoprotein</keyword>
<dbReference type="InterPro" id="IPR052192">
    <property type="entry name" value="Insect_Ionotropic_Sensory_Rcpt"/>
</dbReference>
<dbReference type="Proteomes" id="UP000502823">
    <property type="component" value="Unassembled WGS sequence"/>
</dbReference>
<comment type="caution">
    <text evidence="10">The sequence shown here is derived from an EMBL/GenBank/DDBJ whole genome shotgun (WGS) entry which is preliminary data.</text>
</comment>
<keyword evidence="9" id="KW-0732">Signal</keyword>
<dbReference type="PANTHER" id="PTHR42643:SF31">
    <property type="entry name" value="IONOTROPIC RECEPTOR 68B-RELATED"/>
    <property type="match status" value="1"/>
</dbReference>
<reference evidence="11" key="1">
    <citation type="submission" date="2020-01" db="EMBL/GenBank/DDBJ databases">
        <title>Draft genome sequence of the Termite Coptotermes fromosanus.</title>
        <authorList>
            <person name="Itakura S."/>
            <person name="Yosikawa Y."/>
            <person name="Umezawa K."/>
        </authorList>
    </citation>
    <scope>NUCLEOTIDE SEQUENCE [LARGE SCALE GENOMIC DNA]</scope>
</reference>
<evidence type="ECO:0000256" key="8">
    <source>
        <dbReference type="SAM" id="Phobius"/>
    </source>
</evidence>